<feature type="transmembrane region" description="Helical" evidence="2">
    <location>
        <begin position="58"/>
        <end position="78"/>
    </location>
</feature>
<feature type="region of interest" description="Disordered" evidence="1">
    <location>
        <begin position="1"/>
        <end position="20"/>
    </location>
</feature>
<evidence type="ECO:0000256" key="2">
    <source>
        <dbReference type="SAM" id="Phobius"/>
    </source>
</evidence>
<keyword evidence="2" id="KW-0472">Membrane</keyword>
<keyword evidence="5" id="KW-1185">Reference proteome</keyword>
<keyword evidence="2" id="KW-1133">Transmembrane helix</keyword>
<feature type="transmembrane region" description="Helical" evidence="2">
    <location>
        <begin position="133"/>
        <end position="155"/>
    </location>
</feature>
<gene>
    <name evidence="4" type="ORF">FH608_036850</name>
</gene>
<dbReference type="Pfam" id="PF07331">
    <property type="entry name" value="TctB"/>
    <property type="match status" value="1"/>
</dbReference>
<evidence type="ECO:0000259" key="3">
    <source>
        <dbReference type="Pfam" id="PF07331"/>
    </source>
</evidence>
<name>A0A5C4VTH6_9ACTN</name>
<feature type="transmembrane region" description="Helical" evidence="2">
    <location>
        <begin position="90"/>
        <end position="113"/>
    </location>
</feature>
<protein>
    <submittedName>
        <fullName evidence="4">Tripartite tricarboxylate transporter TctB family protein</fullName>
    </submittedName>
</protein>
<feature type="compositionally biased region" description="Acidic residues" evidence="1">
    <location>
        <begin position="1"/>
        <end position="12"/>
    </location>
</feature>
<evidence type="ECO:0000313" key="5">
    <source>
        <dbReference type="Proteomes" id="UP000312512"/>
    </source>
</evidence>
<keyword evidence="2" id="KW-0812">Transmembrane</keyword>
<evidence type="ECO:0000313" key="4">
    <source>
        <dbReference type="EMBL" id="KAB8190032.1"/>
    </source>
</evidence>
<dbReference type="RefSeq" id="WP_139635012.1">
    <property type="nucleotide sequence ID" value="NZ_VDLX02000017.1"/>
</dbReference>
<comment type="caution">
    <text evidence="4">The sequence shown here is derived from an EMBL/GenBank/DDBJ whole genome shotgun (WGS) entry which is preliminary data.</text>
</comment>
<organism evidence="4 5">
    <name type="scientific">Nonomuraea phyllanthi</name>
    <dbReference type="NCBI Taxonomy" id="2219224"/>
    <lineage>
        <taxon>Bacteria</taxon>
        <taxon>Bacillati</taxon>
        <taxon>Actinomycetota</taxon>
        <taxon>Actinomycetes</taxon>
        <taxon>Streptosporangiales</taxon>
        <taxon>Streptosporangiaceae</taxon>
        <taxon>Nonomuraea</taxon>
    </lineage>
</organism>
<feature type="domain" description="DUF1468" evidence="3">
    <location>
        <begin position="27"/>
        <end position="160"/>
    </location>
</feature>
<reference evidence="4 5" key="1">
    <citation type="submission" date="2019-10" db="EMBL/GenBank/DDBJ databases">
        <title>Nonomuraea sp. nov., isolated from Phyllanthus amarus.</title>
        <authorList>
            <person name="Klykleung N."/>
            <person name="Tanasupawat S."/>
        </authorList>
    </citation>
    <scope>NUCLEOTIDE SEQUENCE [LARGE SCALE GENOMIC DNA]</scope>
    <source>
        <strain evidence="4 5">PA1-10</strain>
    </source>
</reference>
<evidence type="ECO:0000256" key="1">
    <source>
        <dbReference type="SAM" id="MobiDB-lite"/>
    </source>
</evidence>
<sequence length="163" mass="17185">MPITDPLEEEVAEETRPPHAGPVPQVVAALVALAVGVAGAIGSFGLGLGELTHPGPGLWPFAISIVIAVLSLTLVVTGRGLQDAERFSKATLLTAAGLVTLILLAALLPLIGFEIPSLLLVCVWLRWLGKESWRSSIVISIVTVAAFYLLFVLLLQVPLPRLI</sequence>
<dbReference type="InterPro" id="IPR009936">
    <property type="entry name" value="DUF1468"/>
</dbReference>
<dbReference type="OrthoDB" id="3576735at2"/>
<dbReference type="Proteomes" id="UP000312512">
    <property type="component" value="Unassembled WGS sequence"/>
</dbReference>
<feature type="transmembrane region" description="Helical" evidence="2">
    <location>
        <begin position="26"/>
        <end position="46"/>
    </location>
</feature>
<proteinExistence type="predicted"/>
<accession>A0A5C4VTH6</accession>
<dbReference type="AlphaFoldDB" id="A0A5C4VTH6"/>
<dbReference type="EMBL" id="VDLX02000017">
    <property type="protein sequence ID" value="KAB8190032.1"/>
    <property type="molecule type" value="Genomic_DNA"/>
</dbReference>